<evidence type="ECO:0000256" key="3">
    <source>
        <dbReference type="ARBA" id="ARBA00023125"/>
    </source>
</evidence>
<organism evidence="8 9">
    <name type="scientific">Helicostylum pulchrum</name>
    <dbReference type="NCBI Taxonomy" id="562976"/>
    <lineage>
        <taxon>Eukaryota</taxon>
        <taxon>Fungi</taxon>
        <taxon>Fungi incertae sedis</taxon>
        <taxon>Mucoromycota</taxon>
        <taxon>Mucoromycotina</taxon>
        <taxon>Mucoromycetes</taxon>
        <taxon>Mucorales</taxon>
        <taxon>Mucorineae</taxon>
        <taxon>Mucoraceae</taxon>
        <taxon>Helicostylum</taxon>
    </lineage>
</organism>
<evidence type="ECO:0000256" key="1">
    <source>
        <dbReference type="ARBA" id="ARBA00004123"/>
    </source>
</evidence>
<dbReference type="InterPro" id="IPR011598">
    <property type="entry name" value="bHLH_dom"/>
</dbReference>
<sequence>MLNQINFDLLSFPLPENEGNVSDQDISDTFFSNLNQQDHVSCGVMSLSSDSMYDYNNVNHVSPLDASFLPQNSLSTPLPTPNYCTPSTHPLQEELEEFLTPLISPAITPNYTEIYEFLDPPSDQYFTPLSSPALPPSTNDSLNDNSSTTSTLGLQNSTLLSQQLAQIEAKQQLLRDQLHKSPTSPVAYRKSPLALFSNRTQAPPSPLPFNAKKRPSLRQKIALASPQLHASQNRLIHNNNDILPTTPATPASLMKMTHQRQIPTTTTTNTNTTAHINNTFTNSTINNEMIDIMSSLPPTAYISVNESITTAVGKKRKLAPSSPVPIASSPRTLQPLISPFLQPDNNKSIFMPTIENRRSAHKVAEQRRRDTLKQSFDSLRKEITDVLIMDTVSLENEEKKKSEEAIRDEKEREVKLMSKVLLLQHSYEYIVKLKSDGKLKDEKIESMQSELDKLRLLANNKE</sequence>
<reference evidence="8 9" key="1">
    <citation type="submission" date="2024-04" db="EMBL/GenBank/DDBJ databases">
        <title>genome sequences of Mucor flavus KT1a and Helicostylum pulchrum KT1b strains isolation_sourced from the surface of a dry-aged beef.</title>
        <authorList>
            <person name="Toyotome T."/>
            <person name="Hosono M."/>
            <person name="Torimaru M."/>
            <person name="Fukuda K."/>
            <person name="Mikami N."/>
        </authorList>
    </citation>
    <scope>NUCLEOTIDE SEQUENCE [LARGE SCALE GENOMIC DNA]</scope>
    <source>
        <strain evidence="8 9">KT1b</strain>
    </source>
</reference>
<evidence type="ECO:0000256" key="2">
    <source>
        <dbReference type="ARBA" id="ARBA00023015"/>
    </source>
</evidence>
<feature type="compositionally biased region" description="Low complexity" evidence="6">
    <location>
        <begin position="128"/>
        <end position="150"/>
    </location>
</feature>
<evidence type="ECO:0000259" key="7">
    <source>
        <dbReference type="PROSITE" id="PS50888"/>
    </source>
</evidence>
<protein>
    <recommendedName>
        <fullName evidence="7">BHLH domain-containing protein</fullName>
    </recommendedName>
</protein>
<keyword evidence="5" id="KW-0539">Nucleus</keyword>
<comment type="caution">
    <text evidence="8">The sequence shown here is derived from an EMBL/GenBank/DDBJ whole genome shotgun (WGS) entry which is preliminary data.</text>
</comment>
<dbReference type="SUPFAM" id="SSF47459">
    <property type="entry name" value="HLH, helix-loop-helix DNA-binding domain"/>
    <property type="match status" value="1"/>
</dbReference>
<evidence type="ECO:0000256" key="6">
    <source>
        <dbReference type="SAM" id="MobiDB-lite"/>
    </source>
</evidence>
<dbReference type="PROSITE" id="PS50888">
    <property type="entry name" value="BHLH"/>
    <property type="match status" value="1"/>
</dbReference>
<gene>
    <name evidence="8" type="ORF">HPULCUR_008704</name>
</gene>
<dbReference type="InterPro" id="IPR052207">
    <property type="entry name" value="Max-like/E-box_TFs"/>
</dbReference>
<name>A0ABP9YA97_9FUNG</name>
<evidence type="ECO:0000313" key="8">
    <source>
        <dbReference type="EMBL" id="GAA5803227.1"/>
    </source>
</evidence>
<evidence type="ECO:0000256" key="4">
    <source>
        <dbReference type="ARBA" id="ARBA00023163"/>
    </source>
</evidence>
<keyword evidence="4" id="KW-0804">Transcription</keyword>
<keyword evidence="9" id="KW-1185">Reference proteome</keyword>
<keyword evidence="2" id="KW-0805">Transcription regulation</keyword>
<feature type="domain" description="BHLH" evidence="7">
    <location>
        <begin position="356"/>
        <end position="433"/>
    </location>
</feature>
<evidence type="ECO:0000313" key="9">
    <source>
        <dbReference type="Proteomes" id="UP001476247"/>
    </source>
</evidence>
<dbReference type="InterPro" id="IPR036638">
    <property type="entry name" value="HLH_DNA-bd_sf"/>
</dbReference>
<accession>A0ABP9YA97</accession>
<proteinExistence type="predicted"/>
<dbReference type="Gene3D" id="4.10.280.10">
    <property type="entry name" value="Helix-loop-helix DNA-binding domain"/>
    <property type="match status" value="1"/>
</dbReference>
<dbReference type="PANTHER" id="PTHR15741:SF27">
    <property type="entry name" value="TRANSCRIPTION FACTOR AP-4"/>
    <property type="match status" value="1"/>
</dbReference>
<dbReference type="Proteomes" id="UP001476247">
    <property type="component" value="Unassembled WGS sequence"/>
</dbReference>
<dbReference type="PANTHER" id="PTHR15741">
    <property type="entry name" value="BASIC HELIX-LOOP-HELIX ZIP TRANSCRIPTION FACTOR"/>
    <property type="match status" value="1"/>
</dbReference>
<feature type="region of interest" description="Disordered" evidence="6">
    <location>
        <begin position="126"/>
        <end position="150"/>
    </location>
</feature>
<evidence type="ECO:0000256" key="5">
    <source>
        <dbReference type="ARBA" id="ARBA00023242"/>
    </source>
</evidence>
<dbReference type="EMBL" id="BAABUJ010000027">
    <property type="protein sequence ID" value="GAA5803227.1"/>
    <property type="molecule type" value="Genomic_DNA"/>
</dbReference>
<keyword evidence="3" id="KW-0238">DNA-binding</keyword>
<dbReference type="Pfam" id="PF00010">
    <property type="entry name" value="HLH"/>
    <property type="match status" value="1"/>
</dbReference>
<comment type="subcellular location">
    <subcellularLocation>
        <location evidence="1">Nucleus</location>
    </subcellularLocation>
</comment>